<dbReference type="PANTHER" id="PTHR36898:SF1">
    <property type="entry name" value="OS04G0250700 PROTEIN"/>
    <property type="match status" value="1"/>
</dbReference>
<feature type="coiled-coil region" evidence="1">
    <location>
        <begin position="176"/>
        <end position="203"/>
    </location>
</feature>
<dbReference type="PANTHER" id="PTHR36898">
    <property type="entry name" value="OSJNBB0026I12.6 PROTEIN"/>
    <property type="match status" value="1"/>
</dbReference>
<protein>
    <submittedName>
        <fullName evidence="3">Uncharacterized protein</fullName>
    </submittedName>
</protein>
<name>A0AAV8T6J2_9ROSI</name>
<dbReference type="AlphaFoldDB" id="A0AAV8T6J2"/>
<organism evidence="3 4">
    <name type="scientific">Erythroxylum novogranatense</name>
    <dbReference type="NCBI Taxonomy" id="1862640"/>
    <lineage>
        <taxon>Eukaryota</taxon>
        <taxon>Viridiplantae</taxon>
        <taxon>Streptophyta</taxon>
        <taxon>Embryophyta</taxon>
        <taxon>Tracheophyta</taxon>
        <taxon>Spermatophyta</taxon>
        <taxon>Magnoliopsida</taxon>
        <taxon>eudicotyledons</taxon>
        <taxon>Gunneridae</taxon>
        <taxon>Pentapetalae</taxon>
        <taxon>rosids</taxon>
        <taxon>fabids</taxon>
        <taxon>Malpighiales</taxon>
        <taxon>Erythroxylaceae</taxon>
        <taxon>Erythroxylum</taxon>
    </lineage>
</organism>
<dbReference type="EMBL" id="JAIWQS010000006">
    <property type="protein sequence ID" value="KAJ8762402.1"/>
    <property type="molecule type" value="Genomic_DNA"/>
</dbReference>
<evidence type="ECO:0000256" key="2">
    <source>
        <dbReference type="SAM" id="MobiDB-lite"/>
    </source>
</evidence>
<feature type="compositionally biased region" description="Basic and acidic residues" evidence="2">
    <location>
        <begin position="65"/>
        <end position="89"/>
    </location>
</feature>
<dbReference type="Proteomes" id="UP001159364">
    <property type="component" value="Linkage Group LG06"/>
</dbReference>
<sequence length="290" mass="33277">MARLIRPLMHYHCYRCSSVASNNLLSQFFIVPPRATSTCVSFAAVNSSPREVHHESRSPNLTPSDLEHSSDSDSGEKKSRNQQKREARRAVRWGMELSSFSPPQIKRIIKLASLDREVLDALMLVKRLGPDVREGKRRQYNYIGKLLREVEPELMDSLIHATKDGDWSRLQGVIDAETAIISADNVEIEYEEEEEDSQEHIEIATRWFDGLINKDVEISNEVYAARSFDFDRQELRKLVRRVHSVEECTVNTEDDEHEMEKAIMAARKSLTRFLLALSKQISTKSNSTNS</sequence>
<dbReference type="Gene3D" id="1.10.60.30">
    <property type="entry name" value="PSPTO4464-like domains"/>
    <property type="match status" value="1"/>
</dbReference>
<keyword evidence="1" id="KW-0175">Coiled coil</keyword>
<dbReference type="InterPro" id="IPR023153">
    <property type="entry name" value="DarP_sf"/>
</dbReference>
<gene>
    <name evidence="3" type="ORF">K2173_007562</name>
</gene>
<dbReference type="CDD" id="cd16331">
    <property type="entry name" value="YjgA-like"/>
    <property type="match status" value="1"/>
</dbReference>
<evidence type="ECO:0000256" key="1">
    <source>
        <dbReference type="SAM" id="Coils"/>
    </source>
</evidence>
<evidence type="ECO:0000313" key="4">
    <source>
        <dbReference type="Proteomes" id="UP001159364"/>
    </source>
</evidence>
<reference evidence="3 4" key="1">
    <citation type="submission" date="2021-09" db="EMBL/GenBank/DDBJ databases">
        <title>Genomic insights and catalytic innovation underlie evolution of tropane alkaloids biosynthesis.</title>
        <authorList>
            <person name="Wang Y.-J."/>
            <person name="Tian T."/>
            <person name="Huang J.-P."/>
            <person name="Huang S.-X."/>
        </authorList>
    </citation>
    <scope>NUCLEOTIDE SEQUENCE [LARGE SCALE GENOMIC DNA]</scope>
    <source>
        <strain evidence="3">KIB-2018</strain>
        <tissue evidence="3">Leaf</tissue>
    </source>
</reference>
<proteinExistence type="predicted"/>
<accession>A0AAV8T6J2</accession>
<evidence type="ECO:0000313" key="3">
    <source>
        <dbReference type="EMBL" id="KAJ8762402.1"/>
    </source>
</evidence>
<dbReference type="InterPro" id="IPR006839">
    <property type="entry name" value="DarP"/>
</dbReference>
<dbReference type="SUPFAM" id="SSF158710">
    <property type="entry name" value="PSPTO4464-like"/>
    <property type="match status" value="1"/>
</dbReference>
<keyword evidence="4" id="KW-1185">Reference proteome</keyword>
<dbReference type="Pfam" id="PF04751">
    <property type="entry name" value="DarP"/>
    <property type="match status" value="1"/>
</dbReference>
<comment type="caution">
    <text evidence="3">The sequence shown here is derived from an EMBL/GenBank/DDBJ whole genome shotgun (WGS) entry which is preliminary data.</text>
</comment>
<feature type="region of interest" description="Disordered" evidence="2">
    <location>
        <begin position="49"/>
        <end position="89"/>
    </location>
</feature>